<gene>
    <name evidence="2" type="ORF">BSTAB16_6695</name>
</gene>
<feature type="signal peptide" evidence="1">
    <location>
        <begin position="1"/>
        <end position="32"/>
    </location>
</feature>
<keyword evidence="1" id="KW-0732">Signal</keyword>
<dbReference type="Proteomes" id="UP000268684">
    <property type="component" value="Chromosome III"/>
</dbReference>
<proteinExistence type="predicted"/>
<evidence type="ECO:0008006" key="4">
    <source>
        <dbReference type="Google" id="ProtNLM"/>
    </source>
</evidence>
<evidence type="ECO:0000256" key="1">
    <source>
        <dbReference type="SAM" id="SignalP"/>
    </source>
</evidence>
<name>A0AAJ5T8E7_9BURK</name>
<dbReference type="EMBL" id="LR025744">
    <property type="protein sequence ID" value="VBB16490.1"/>
    <property type="molecule type" value="Genomic_DNA"/>
</dbReference>
<dbReference type="AlphaFoldDB" id="A0AAJ5T8E7"/>
<accession>A0AAJ5T8E7</accession>
<sequence>MMRRARQPWRPAARIAVTLGACAAFAAGIAHAKESSAPATADANGYATTARNGASTYSACFTAPTVSSVLPADAALSDQDDMNCFAWQQFIALNWQASATQNGQPDTSVTARSFGMPSAPAPTVWETYALSSNVFRPNAATPLPFNGASRKAAARARPGRAPFVRGAAAEDALVDIYQAFTNSKGWITAQNGMPTYYEKRMNVEEYDYIVNNRLYDATAQWQQIVSNTGIQLPDGSASGTVGAIEIKAAWLPLTDPSLYARYLTRPATLVDPATGQRTSAVVGLVGLHIIHKTRKAQQFAWATFEQVDNVPVQGQVGAGPYTYYNPHCDPASDPYQCRVNTIPLCTGNACDYALPTQVARVQPILDDVAALNTYVQGVIRDANPQSVMQYYQLISVMWPSASTTLTGAGLTPLTAGVPQPPNGVGGLANAVLETFFQTLNSLSPNSQLTQPNCLACHTVATLPNRGVPPDWGTRPKNYASDYSFLFSEADAQAAASLVAAPCKPAAARARHQKELGCSRRKP</sequence>
<evidence type="ECO:0000313" key="2">
    <source>
        <dbReference type="EMBL" id="VBB16490.1"/>
    </source>
</evidence>
<keyword evidence="3" id="KW-1185">Reference proteome</keyword>
<protein>
    <recommendedName>
        <fullName evidence="4">Cytochrome c family protein</fullName>
    </recommendedName>
</protein>
<feature type="chain" id="PRO_5042466235" description="Cytochrome c family protein" evidence="1">
    <location>
        <begin position="33"/>
        <end position="522"/>
    </location>
</feature>
<evidence type="ECO:0000313" key="3">
    <source>
        <dbReference type="Proteomes" id="UP000268684"/>
    </source>
</evidence>
<organism evidence="2 3">
    <name type="scientific">Burkholderia stabilis</name>
    <dbReference type="NCBI Taxonomy" id="95485"/>
    <lineage>
        <taxon>Bacteria</taxon>
        <taxon>Pseudomonadati</taxon>
        <taxon>Pseudomonadota</taxon>
        <taxon>Betaproteobacteria</taxon>
        <taxon>Burkholderiales</taxon>
        <taxon>Burkholderiaceae</taxon>
        <taxon>Burkholderia</taxon>
        <taxon>Burkholderia cepacia complex</taxon>
    </lineage>
</organism>
<reference evidence="2 3" key="1">
    <citation type="submission" date="2017-11" db="EMBL/GenBank/DDBJ databases">
        <authorList>
            <person name="Seth-Smith MB H."/>
        </authorList>
    </citation>
    <scope>NUCLEOTIDE SEQUENCE [LARGE SCALE GENOMIC DNA]</scope>
    <source>
        <strain evidence="2">E</strain>
    </source>
</reference>